<dbReference type="Pfam" id="PF19379">
    <property type="entry name" value="DUF5954"/>
    <property type="match status" value="1"/>
</dbReference>
<feature type="compositionally biased region" description="Polar residues" evidence="1">
    <location>
        <begin position="21"/>
        <end position="30"/>
    </location>
</feature>
<evidence type="ECO:0000313" key="3">
    <source>
        <dbReference type="Proteomes" id="UP000634660"/>
    </source>
</evidence>
<dbReference type="Proteomes" id="UP000634660">
    <property type="component" value="Unassembled WGS sequence"/>
</dbReference>
<dbReference type="InterPro" id="IPR045998">
    <property type="entry name" value="DUF5954"/>
</dbReference>
<reference evidence="2" key="2">
    <citation type="submission" date="2020-09" db="EMBL/GenBank/DDBJ databases">
        <authorList>
            <person name="Sun Q."/>
            <person name="Ohkuma M."/>
        </authorList>
    </citation>
    <scope>NUCLEOTIDE SEQUENCE</scope>
    <source>
        <strain evidence="2">JCM 4834</strain>
    </source>
</reference>
<feature type="region of interest" description="Disordered" evidence="1">
    <location>
        <begin position="12"/>
        <end position="34"/>
    </location>
</feature>
<accession>A0A918QGZ4</accession>
<name>A0A918QGZ4_9ACTN</name>
<comment type="caution">
    <text evidence="2">The sequence shown here is derived from an EMBL/GenBank/DDBJ whole genome shotgun (WGS) entry which is preliminary data.</text>
</comment>
<protein>
    <submittedName>
        <fullName evidence="2">Uncharacterized protein</fullName>
    </submittedName>
</protein>
<feature type="region of interest" description="Disordered" evidence="1">
    <location>
        <begin position="103"/>
        <end position="122"/>
    </location>
</feature>
<dbReference type="AlphaFoldDB" id="A0A918QGZ4"/>
<evidence type="ECO:0000313" key="2">
    <source>
        <dbReference type="EMBL" id="GGZ47399.1"/>
    </source>
</evidence>
<dbReference type="EMBL" id="BMVX01000001">
    <property type="protein sequence ID" value="GGZ47399.1"/>
    <property type="molecule type" value="Genomic_DNA"/>
</dbReference>
<sequence length="122" mass="13343">MYRIARTRRLLRWGPGGPESTRPSDVNGQDPTRIHLTLDEDGNVVTGSRAARERTRAAAAVGRGREGVAREVGFDDRVDGRQGPAPVEQDRWLGHQESCLPTVHANDDSTAVPSAVRERTCS</sequence>
<organism evidence="2 3">
    <name type="scientific">Streptomyces subrutilus</name>
    <dbReference type="NCBI Taxonomy" id="36818"/>
    <lineage>
        <taxon>Bacteria</taxon>
        <taxon>Bacillati</taxon>
        <taxon>Actinomycetota</taxon>
        <taxon>Actinomycetes</taxon>
        <taxon>Kitasatosporales</taxon>
        <taxon>Streptomycetaceae</taxon>
        <taxon>Streptomyces</taxon>
    </lineage>
</organism>
<proteinExistence type="predicted"/>
<gene>
    <name evidence="2" type="ORF">GCM10010371_03370</name>
</gene>
<reference evidence="2" key="1">
    <citation type="journal article" date="2014" name="Int. J. Syst. Evol. Microbiol.">
        <title>Complete genome sequence of Corynebacterium casei LMG S-19264T (=DSM 44701T), isolated from a smear-ripened cheese.</title>
        <authorList>
            <consortium name="US DOE Joint Genome Institute (JGI-PGF)"/>
            <person name="Walter F."/>
            <person name="Albersmeier A."/>
            <person name="Kalinowski J."/>
            <person name="Ruckert C."/>
        </authorList>
    </citation>
    <scope>NUCLEOTIDE SEQUENCE</scope>
    <source>
        <strain evidence="2">JCM 4834</strain>
    </source>
</reference>
<evidence type="ECO:0000256" key="1">
    <source>
        <dbReference type="SAM" id="MobiDB-lite"/>
    </source>
</evidence>